<feature type="region of interest" description="Disordered" evidence="1">
    <location>
        <begin position="138"/>
        <end position="167"/>
    </location>
</feature>
<keyword evidence="4" id="KW-1185">Reference proteome</keyword>
<dbReference type="EMBL" id="JMSE01000202">
    <property type="protein sequence ID" value="KDN71339.1"/>
    <property type="molecule type" value="Genomic_DNA"/>
</dbReference>
<proteinExistence type="predicted"/>
<feature type="chain" id="PRO_5001634380" evidence="2">
    <location>
        <begin position="21"/>
        <end position="167"/>
    </location>
</feature>
<evidence type="ECO:0000256" key="1">
    <source>
        <dbReference type="SAM" id="MobiDB-lite"/>
    </source>
</evidence>
<evidence type="ECO:0000313" key="3">
    <source>
        <dbReference type="EMBL" id="KDN71339.1"/>
    </source>
</evidence>
<organism evidence="3 4">
    <name type="scientific">Colletotrichum sublineola</name>
    <name type="common">Sorghum anthracnose fungus</name>
    <dbReference type="NCBI Taxonomy" id="1173701"/>
    <lineage>
        <taxon>Eukaryota</taxon>
        <taxon>Fungi</taxon>
        <taxon>Dikarya</taxon>
        <taxon>Ascomycota</taxon>
        <taxon>Pezizomycotina</taxon>
        <taxon>Sordariomycetes</taxon>
        <taxon>Hypocreomycetidae</taxon>
        <taxon>Glomerellales</taxon>
        <taxon>Glomerellaceae</taxon>
        <taxon>Colletotrichum</taxon>
        <taxon>Colletotrichum graminicola species complex</taxon>
    </lineage>
</organism>
<dbReference type="AlphaFoldDB" id="A0A066XUH3"/>
<dbReference type="OMA" id="MEWRFHA"/>
<feature type="signal peptide" evidence="2">
    <location>
        <begin position="1"/>
        <end position="20"/>
    </location>
</feature>
<comment type="caution">
    <text evidence="3">The sequence shown here is derived from an EMBL/GenBank/DDBJ whole genome shotgun (WGS) entry which is preliminary data.</text>
</comment>
<evidence type="ECO:0000313" key="4">
    <source>
        <dbReference type="Proteomes" id="UP000027238"/>
    </source>
</evidence>
<dbReference type="eggNOG" id="ENOG502T4HT">
    <property type="taxonomic scope" value="Eukaryota"/>
</dbReference>
<evidence type="ECO:0000256" key="2">
    <source>
        <dbReference type="SAM" id="SignalP"/>
    </source>
</evidence>
<name>A0A066XUH3_COLSU</name>
<feature type="compositionally biased region" description="Basic residues" evidence="1">
    <location>
        <begin position="158"/>
        <end position="167"/>
    </location>
</feature>
<dbReference type="Proteomes" id="UP000027238">
    <property type="component" value="Unassembled WGS sequence"/>
</dbReference>
<sequence>MRIAALVNLALAACAQASNARRAPATAPDAKIAGAPRPGWPYLNHPLCTWDHWGIFGAYHTITVSGVDDIPKVCGDLWAAIDKFPVCRMLVKTSCGGTDGYLEWKFHAGFSCNFGLVASSWYSATKNKLGVLDCHGEQPRAQPNATVEVPPENEKPPRKAPRRRPRF</sequence>
<gene>
    <name evidence="3" type="ORF">CSUB01_11712</name>
</gene>
<dbReference type="HOGENOM" id="CLU_1594422_0_0_1"/>
<dbReference type="OrthoDB" id="4788795at2759"/>
<keyword evidence="2" id="KW-0732">Signal</keyword>
<protein>
    <submittedName>
        <fullName evidence="3">Uncharacterized protein</fullName>
    </submittedName>
</protein>
<reference evidence="4" key="1">
    <citation type="journal article" date="2014" name="Genome Announc.">
        <title>Draft genome sequence of Colletotrichum sublineola, a destructive pathogen of cultivated sorghum.</title>
        <authorList>
            <person name="Baroncelli R."/>
            <person name="Sanz-Martin J.M."/>
            <person name="Rech G.E."/>
            <person name="Sukno S.A."/>
            <person name="Thon M.R."/>
        </authorList>
    </citation>
    <scope>NUCLEOTIDE SEQUENCE [LARGE SCALE GENOMIC DNA]</scope>
    <source>
        <strain evidence="4">TX430BB</strain>
    </source>
</reference>
<accession>A0A066XUH3</accession>